<dbReference type="PANTHER" id="PTHR36435:SF1">
    <property type="entry name" value="CAAX AMINO TERMINAL PROTEASE FAMILY PROTEIN"/>
    <property type="match status" value="1"/>
</dbReference>
<dbReference type="EMBL" id="JAKIJS010000001">
    <property type="protein sequence ID" value="MCF6136682.1"/>
    <property type="molecule type" value="Genomic_DNA"/>
</dbReference>
<keyword evidence="4" id="KW-1185">Reference proteome</keyword>
<keyword evidence="1" id="KW-0472">Membrane</keyword>
<dbReference type="Proteomes" id="UP001649381">
    <property type="component" value="Unassembled WGS sequence"/>
</dbReference>
<keyword evidence="1" id="KW-0812">Transmembrane</keyword>
<comment type="caution">
    <text evidence="3">The sequence shown here is derived from an EMBL/GenBank/DDBJ whole genome shotgun (WGS) entry which is preliminary data.</text>
</comment>
<protein>
    <submittedName>
        <fullName evidence="3">CPBP family intramembrane metalloprotease</fullName>
    </submittedName>
</protein>
<evidence type="ECO:0000259" key="2">
    <source>
        <dbReference type="Pfam" id="PF02517"/>
    </source>
</evidence>
<feature type="transmembrane region" description="Helical" evidence="1">
    <location>
        <begin position="207"/>
        <end position="227"/>
    </location>
</feature>
<sequence length="289" mass="32789">MNPAYKGVKFRYLILWTLLTIAALAFGGLIYIFQNNGEGIMPIVIFSQFALYGVAFLWLKRAYRKNQIDMKSLFQPIRKSDHLVRKTFFTLFHLTFSLAAVSYLFYLFSFIVPDYLLNLLEDNDSTNAFVNSTKVSSFFLIVLVAPVVEELLFRATLLQKLRVKYGNVAGILISSALFSLIHMNSGMIGHFTIGIFLSIFYLKTKNIWVPIICHALNNLVAFLTLTTSPSGSESTNITETITELQMVGPYIGIYALVCLIFMGWIAVKMIKDINQTTKLDEEQSMNQSF</sequence>
<dbReference type="RefSeq" id="WP_236331650.1">
    <property type="nucleotide sequence ID" value="NZ_JAKIJS010000001.1"/>
</dbReference>
<feature type="transmembrane region" description="Helical" evidence="1">
    <location>
        <begin position="165"/>
        <end position="181"/>
    </location>
</feature>
<evidence type="ECO:0000313" key="3">
    <source>
        <dbReference type="EMBL" id="MCF6136682.1"/>
    </source>
</evidence>
<dbReference type="Pfam" id="PF02517">
    <property type="entry name" value="Rce1-like"/>
    <property type="match status" value="1"/>
</dbReference>
<feature type="transmembrane region" description="Helical" evidence="1">
    <location>
        <begin position="247"/>
        <end position="267"/>
    </location>
</feature>
<dbReference type="PANTHER" id="PTHR36435">
    <property type="entry name" value="SLR1288 PROTEIN"/>
    <property type="match status" value="1"/>
</dbReference>
<reference evidence="3 4" key="1">
    <citation type="submission" date="2022-01" db="EMBL/GenBank/DDBJ databases">
        <title>Alkalihalobacillus sp. EGI L200015, a novel bacterium isolated from a salt lake sediment.</title>
        <authorList>
            <person name="Gao L."/>
            <person name="Fang B.-Z."/>
            <person name="Li W.-J."/>
        </authorList>
    </citation>
    <scope>NUCLEOTIDE SEQUENCE [LARGE SCALE GENOMIC DNA]</scope>
    <source>
        <strain evidence="3 4">KCTC 12718</strain>
    </source>
</reference>
<evidence type="ECO:0000256" key="1">
    <source>
        <dbReference type="SAM" id="Phobius"/>
    </source>
</evidence>
<feature type="transmembrane region" description="Helical" evidence="1">
    <location>
        <begin position="39"/>
        <end position="59"/>
    </location>
</feature>
<keyword evidence="3" id="KW-0482">Metalloprotease</keyword>
<dbReference type="GO" id="GO:0008237">
    <property type="term" value="F:metallopeptidase activity"/>
    <property type="evidence" value="ECO:0007669"/>
    <property type="project" value="UniProtKB-KW"/>
</dbReference>
<feature type="transmembrane region" description="Helical" evidence="1">
    <location>
        <begin position="132"/>
        <end position="153"/>
    </location>
</feature>
<name>A0ABS9GV13_9BACL</name>
<gene>
    <name evidence="3" type="ORF">L2716_03000</name>
</gene>
<keyword evidence="3" id="KW-0645">Protease</keyword>
<dbReference type="InterPro" id="IPR003675">
    <property type="entry name" value="Rce1/LyrA-like_dom"/>
</dbReference>
<feature type="domain" description="CAAX prenyl protease 2/Lysostaphin resistance protein A-like" evidence="2">
    <location>
        <begin position="134"/>
        <end position="220"/>
    </location>
</feature>
<keyword evidence="1" id="KW-1133">Transmembrane helix</keyword>
<feature type="transmembrane region" description="Helical" evidence="1">
    <location>
        <begin position="12"/>
        <end position="33"/>
    </location>
</feature>
<keyword evidence="3" id="KW-0378">Hydrolase</keyword>
<evidence type="ECO:0000313" key="4">
    <source>
        <dbReference type="Proteomes" id="UP001649381"/>
    </source>
</evidence>
<dbReference type="InterPro" id="IPR052710">
    <property type="entry name" value="CAAX_protease"/>
</dbReference>
<proteinExistence type="predicted"/>
<organism evidence="3 4">
    <name type="scientific">Pseudalkalibacillus berkeleyi</name>
    <dbReference type="NCBI Taxonomy" id="1069813"/>
    <lineage>
        <taxon>Bacteria</taxon>
        <taxon>Bacillati</taxon>
        <taxon>Bacillota</taxon>
        <taxon>Bacilli</taxon>
        <taxon>Bacillales</taxon>
        <taxon>Fictibacillaceae</taxon>
        <taxon>Pseudalkalibacillus</taxon>
    </lineage>
</organism>
<feature type="transmembrane region" description="Helical" evidence="1">
    <location>
        <begin position="88"/>
        <end position="112"/>
    </location>
</feature>
<feature type="transmembrane region" description="Helical" evidence="1">
    <location>
        <begin position="187"/>
        <end position="202"/>
    </location>
</feature>
<accession>A0ABS9GV13</accession>